<name>A0AAE0GPC9_9CHLO</name>
<keyword evidence="1" id="KW-0812">Transmembrane</keyword>
<feature type="non-terminal residue" evidence="2">
    <location>
        <position position="311"/>
    </location>
</feature>
<dbReference type="EMBL" id="LGRX02003672">
    <property type="protein sequence ID" value="KAK3281859.1"/>
    <property type="molecule type" value="Genomic_DNA"/>
</dbReference>
<feature type="transmembrane region" description="Helical" evidence="1">
    <location>
        <begin position="23"/>
        <end position="42"/>
    </location>
</feature>
<evidence type="ECO:0000313" key="3">
    <source>
        <dbReference type="Proteomes" id="UP001190700"/>
    </source>
</evidence>
<keyword evidence="1" id="KW-1133">Transmembrane helix</keyword>
<keyword evidence="1" id="KW-0472">Membrane</keyword>
<reference evidence="2 3" key="1">
    <citation type="journal article" date="2015" name="Genome Biol. Evol.">
        <title>Comparative Genomics of a Bacterivorous Green Alga Reveals Evolutionary Causalities and Consequences of Phago-Mixotrophic Mode of Nutrition.</title>
        <authorList>
            <person name="Burns J.A."/>
            <person name="Paasch A."/>
            <person name="Narechania A."/>
            <person name="Kim E."/>
        </authorList>
    </citation>
    <scope>NUCLEOTIDE SEQUENCE [LARGE SCALE GENOMIC DNA]</scope>
    <source>
        <strain evidence="2 3">PLY_AMNH</strain>
    </source>
</reference>
<keyword evidence="3" id="KW-1185">Reference proteome</keyword>
<gene>
    <name evidence="2" type="ORF">CYMTET_10368</name>
</gene>
<evidence type="ECO:0000256" key="1">
    <source>
        <dbReference type="SAM" id="Phobius"/>
    </source>
</evidence>
<organism evidence="2 3">
    <name type="scientific">Cymbomonas tetramitiformis</name>
    <dbReference type="NCBI Taxonomy" id="36881"/>
    <lineage>
        <taxon>Eukaryota</taxon>
        <taxon>Viridiplantae</taxon>
        <taxon>Chlorophyta</taxon>
        <taxon>Pyramimonadophyceae</taxon>
        <taxon>Pyramimonadales</taxon>
        <taxon>Pyramimonadaceae</taxon>
        <taxon>Cymbomonas</taxon>
    </lineage>
</organism>
<protein>
    <submittedName>
        <fullName evidence="2">Uncharacterized protein</fullName>
    </submittedName>
</protein>
<accession>A0AAE0GPC9</accession>
<dbReference type="AlphaFoldDB" id="A0AAE0GPC9"/>
<sequence length="311" mass="34121">MATDEETGGTVERKRTWTDAIQSYVRSAVPFIAIFLVVMTLLDMEELKDTETSHQKNDFLRKQFDDSHKREFGDHQQYVEAVGQLGDAYDGSEQFDYPPPPAPLAPGVPSVEQLLRTVILPEKPEGIANDTTPPPPLSEVELRTRLSAQLEKATAPSLHATGLNRSEWQVIDHVERRRQEALAWPPPPPEAPYAPNYPPLSSTFKVNDFDPDADMLKSVRAFAGLLPVSSGRTCVSKDHGSALNLNQAGDLGWLRTKPGKRGVRGVMEAAAGARNFAQSYLGRGCLFQTADCGKRKGGGAVTARRITAKML</sequence>
<comment type="caution">
    <text evidence="2">The sequence shown here is derived from an EMBL/GenBank/DDBJ whole genome shotgun (WGS) entry which is preliminary data.</text>
</comment>
<dbReference type="Proteomes" id="UP001190700">
    <property type="component" value="Unassembled WGS sequence"/>
</dbReference>
<evidence type="ECO:0000313" key="2">
    <source>
        <dbReference type="EMBL" id="KAK3281859.1"/>
    </source>
</evidence>
<proteinExistence type="predicted"/>